<dbReference type="Gene3D" id="2.70.70.10">
    <property type="entry name" value="Glucose Permease (Domain IIA)"/>
    <property type="match status" value="1"/>
</dbReference>
<organism evidence="4 5">
    <name type="scientific">Oceanidesulfovibrio marinus</name>
    <dbReference type="NCBI Taxonomy" id="370038"/>
    <lineage>
        <taxon>Bacteria</taxon>
        <taxon>Pseudomonadati</taxon>
        <taxon>Thermodesulfobacteriota</taxon>
        <taxon>Desulfovibrionia</taxon>
        <taxon>Desulfovibrionales</taxon>
        <taxon>Desulfovibrionaceae</taxon>
        <taxon>Oceanidesulfovibrio</taxon>
    </lineage>
</organism>
<dbReference type="InterPro" id="IPR011055">
    <property type="entry name" value="Dup_hybrid_motif"/>
</dbReference>
<dbReference type="Pfam" id="PF01551">
    <property type="entry name" value="Peptidase_M23"/>
    <property type="match status" value="1"/>
</dbReference>
<keyword evidence="1" id="KW-0732">Signal</keyword>
<dbReference type="InterPro" id="IPR050570">
    <property type="entry name" value="Cell_wall_metabolism_enzyme"/>
</dbReference>
<feature type="chain" id="PRO_5030159367" evidence="1">
    <location>
        <begin position="21"/>
        <end position="321"/>
    </location>
</feature>
<evidence type="ECO:0000313" key="6">
    <source>
        <dbReference type="Proteomes" id="UP000503251"/>
    </source>
</evidence>
<reference evidence="4 5" key="1">
    <citation type="submission" date="2018-06" db="EMBL/GenBank/DDBJ databases">
        <title>Complete genome of Desulfovibrio marinus P48SEP.</title>
        <authorList>
            <person name="Crispim J.S."/>
            <person name="Vidigal P.M.P."/>
            <person name="Silva L.C.F."/>
            <person name="Araujo L.C."/>
            <person name="Laguardia C.N."/>
            <person name="Dias R.S."/>
            <person name="Sousa M.P."/>
            <person name="Paula S.O."/>
            <person name="Silva C."/>
        </authorList>
    </citation>
    <scope>NUCLEOTIDE SEQUENCE [LARGE SCALE GENOMIC DNA]</scope>
    <source>
        <strain evidence="4 5">P48SEP</strain>
    </source>
</reference>
<gene>
    <name evidence="4" type="ORF">DQK91_11900</name>
    <name evidence="3" type="ORF">E8L03_02505</name>
</gene>
<name>A0A6P1ZF90_9BACT</name>
<dbReference type="RefSeq" id="WP_144305584.1">
    <property type="nucleotide sequence ID" value="NZ_CP039543.1"/>
</dbReference>
<dbReference type="CDD" id="cd12797">
    <property type="entry name" value="M23_peptidase"/>
    <property type="match status" value="1"/>
</dbReference>
<reference evidence="3 6" key="2">
    <citation type="submission" date="2019-04" db="EMBL/GenBank/DDBJ databases">
        <title>Isolation and culture of sulfate reducing bacteria from the cold seep of the South China Sea.</title>
        <authorList>
            <person name="Sun C."/>
            <person name="Liu R."/>
        </authorList>
    </citation>
    <scope>NUCLEOTIDE SEQUENCE [LARGE SCALE GENOMIC DNA]</scope>
    <source>
        <strain evidence="3 6">CS1</strain>
    </source>
</reference>
<feature type="domain" description="M23ase beta-sheet core" evidence="2">
    <location>
        <begin position="206"/>
        <end position="300"/>
    </location>
</feature>
<evidence type="ECO:0000256" key="1">
    <source>
        <dbReference type="SAM" id="SignalP"/>
    </source>
</evidence>
<keyword evidence="6" id="KW-1185">Reference proteome</keyword>
<dbReference type="EMBL" id="QMIF01000007">
    <property type="protein sequence ID" value="TVM33363.1"/>
    <property type="molecule type" value="Genomic_DNA"/>
</dbReference>
<protein>
    <submittedName>
        <fullName evidence="3">M23 family metallopeptidase</fullName>
    </submittedName>
    <submittedName>
        <fullName evidence="4">M23 family peptidase</fullName>
    </submittedName>
</protein>
<dbReference type="OrthoDB" id="9815245at2"/>
<dbReference type="SUPFAM" id="SSF51261">
    <property type="entry name" value="Duplicated hybrid motif"/>
    <property type="match status" value="1"/>
</dbReference>
<dbReference type="Proteomes" id="UP000434052">
    <property type="component" value="Unassembled WGS sequence"/>
</dbReference>
<dbReference type="PANTHER" id="PTHR21666:SF270">
    <property type="entry name" value="MUREIN HYDROLASE ACTIVATOR ENVC"/>
    <property type="match status" value="1"/>
</dbReference>
<evidence type="ECO:0000313" key="4">
    <source>
        <dbReference type="EMBL" id="TVM33363.1"/>
    </source>
</evidence>
<proteinExistence type="predicted"/>
<dbReference type="GO" id="GO:0004222">
    <property type="term" value="F:metalloendopeptidase activity"/>
    <property type="evidence" value="ECO:0007669"/>
    <property type="project" value="TreeGrafter"/>
</dbReference>
<sequence>MSRNRPIVILVLACAALCMAGTVRNAAALQQSLGPVSLYVQDHVTEGEAFMVTIRSPYPMPDIECLWEGRTIRTQAVRETGSGAHGFMAQVLLGVGLVSRDDPPHSELFPLTIRVRGYEEVYTFTPTILRIPGDFPVQKLSLPRKYSHLSADDLARTISERADIQAALATFTNERYWECPMRRPVPGEVSGVFGMKRFINGEPRQQHGGVDMRGKYGTSVHACWEGRVILTGEHFFAGRSVFVDHGQGVISMYFHLSDIMIREGQRVMPGEVIGRVGSSGRVTGPHLHFGLSILGAAVDPMPLMQPACGVVLPKNFEGDTP</sequence>
<feature type="signal peptide" evidence="1">
    <location>
        <begin position="1"/>
        <end position="20"/>
    </location>
</feature>
<evidence type="ECO:0000259" key="2">
    <source>
        <dbReference type="Pfam" id="PF01551"/>
    </source>
</evidence>
<evidence type="ECO:0000313" key="3">
    <source>
        <dbReference type="EMBL" id="QJT07865.1"/>
    </source>
</evidence>
<dbReference type="PANTHER" id="PTHR21666">
    <property type="entry name" value="PEPTIDASE-RELATED"/>
    <property type="match status" value="1"/>
</dbReference>
<dbReference type="AlphaFoldDB" id="A0A6P1ZF90"/>
<dbReference type="Proteomes" id="UP000503251">
    <property type="component" value="Chromosome"/>
</dbReference>
<dbReference type="EMBL" id="CP039543">
    <property type="protein sequence ID" value="QJT07865.1"/>
    <property type="molecule type" value="Genomic_DNA"/>
</dbReference>
<dbReference type="InterPro" id="IPR016047">
    <property type="entry name" value="M23ase_b-sheet_dom"/>
</dbReference>
<accession>A0A6P1ZF90</accession>
<evidence type="ECO:0000313" key="5">
    <source>
        <dbReference type="Proteomes" id="UP000434052"/>
    </source>
</evidence>